<proteinExistence type="predicted"/>
<accession>A0A8J2VRK7</accession>
<protein>
    <submittedName>
        <fullName evidence="2">(African queen) hypothetical protein</fullName>
    </submittedName>
</protein>
<keyword evidence="3" id="KW-1185">Reference proteome</keyword>
<dbReference type="Proteomes" id="UP000789524">
    <property type="component" value="Unassembled WGS sequence"/>
</dbReference>
<evidence type="ECO:0000313" key="2">
    <source>
        <dbReference type="EMBL" id="CAG9563894.1"/>
    </source>
</evidence>
<organism evidence="2 3">
    <name type="scientific">Danaus chrysippus</name>
    <name type="common">African queen</name>
    <dbReference type="NCBI Taxonomy" id="151541"/>
    <lineage>
        <taxon>Eukaryota</taxon>
        <taxon>Metazoa</taxon>
        <taxon>Ecdysozoa</taxon>
        <taxon>Arthropoda</taxon>
        <taxon>Hexapoda</taxon>
        <taxon>Insecta</taxon>
        <taxon>Pterygota</taxon>
        <taxon>Neoptera</taxon>
        <taxon>Endopterygota</taxon>
        <taxon>Lepidoptera</taxon>
        <taxon>Glossata</taxon>
        <taxon>Ditrysia</taxon>
        <taxon>Papilionoidea</taxon>
        <taxon>Nymphalidae</taxon>
        <taxon>Danainae</taxon>
        <taxon>Danaini</taxon>
        <taxon>Danaina</taxon>
        <taxon>Danaus</taxon>
        <taxon>Anosia</taxon>
    </lineage>
</organism>
<feature type="region of interest" description="Disordered" evidence="1">
    <location>
        <begin position="1"/>
        <end position="30"/>
    </location>
</feature>
<evidence type="ECO:0000313" key="3">
    <source>
        <dbReference type="Proteomes" id="UP000789524"/>
    </source>
</evidence>
<dbReference type="AlphaFoldDB" id="A0A8J2VRK7"/>
<sequence length="68" mass="7128">MVLGDTGRSGAVQSRPSGEPAQSSAAQSPPVVITEASAPPLLCAVSCAYILTLLRTKHRKEPIFKAEH</sequence>
<gene>
    <name evidence="2" type="ORF">DCHRY22_LOCUS4968</name>
</gene>
<evidence type="ECO:0000256" key="1">
    <source>
        <dbReference type="SAM" id="MobiDB-lite"/>
    </source>
</evidence>
<reference evidence="2" key="1">
    <citation type="submission" date="2021-09" db="EMBL/GenBank/DDBJ databases">
        <authorList>
            <person name="Martin H S."/>
        </authorList>
    </citation>
    <scope>NUCLEOTIDE SEQUENCE</scope>
</reference>
<dbReference type="EMBL" id="CAKASE010000050">
    <property type="protein sequence ID" value="CAG9563894.1"/>
    <property type="molecule type" value="Genomic_DNA"/>
</dbReference>
<name>A0A8J2VRK7_9NEOP</name>
<comment type="caution">
    <text evidence="2">The sequence shown here is derived from an EMBL/GenBank/DDBJ whole genome shotgun (WGS) entry which is preliminary data.</text>
</comment>
<feature type="compositionally biased region" description="Polar residues" evidence="1">
    <location>
        <begin position="11"/>
        <end position="27"/>
    </location>
</feature>